<dbReference type="InterPro" id="IPR027417">
    <property type="entry name" value="P-loop_NTPase"/>
</dbReference>
<keyword evidence="3" id="KW-0547">Nucleotide-binding</keyword>
<dbReference type="Gene3D" id="3.40.50.300">
    <property type="entry name" value="P-loop containing nucleotide triphosphate hydrolases"/>
    <property type="match status" value="1"/>
</dbReference>
<gene>
    <name evidence="7" type="ORF">METZ01_LOCUS13366</name>
</gene>
<name>A0A381P0U9_9ZZZZ</name>
<protein>
    <recommendedName>
        <fullName evidence="6">ABC transporter domain-containing protein</fullName>
    </recommendedName>
</protein>
<evidence type="ECO:0000256" key="5">
    <source>
        <dbReference type="SAM" id="MobiDB-lite"/>
    </source>
</evidence>
<feature type="domain" description="ABC transporter" evidence="6">
    <location>
        <begin position="2"/>
        <end position="231"/>
    </location>
</feature>
<reference evidence="7" key="1">
    <citation type="submission" date="2018-05" db="EMBL/GenBank/DDBJ databases">
        <authorList>
            <person name="Lanie J.A."/>
            <person name="Ng W.-L."/>
            <person name="Kazmierczak K.M."/>
            <person name="Andrzejewski T.M."/>
            <person name="Davidsen T.M."/>
            <person name="Wayne K.J."/>
            <person name="Tettelin H."/>
            <person name="Glass J.I."/>
            <person name="Rusch D."/>
            <person name="Podicherti R."/>
            <person name="Tsui H.-C.T."/>
            <person name="Winkler M.E."/>
        </authorList>
    </citation>
    <scope>NUCLEOTIDE SEQUENCE</scope>
</reference>
<comment type="similarity">
    <text evidence="1">Belongs to the ABC transporter superfamily.</text>
</comment>
<dbReference type="PROSITE" id="PS50893">
    <property type="entry name" value="ABC_TRANSPORTER_2"/>
    <property type="match status" value="1"/>
</dbReference>
<feature type="compositionally biased region" description="Basic and acidic residues" evidence="5">
    <location>
        <begin position="265"/>
        <end position="275"/>
    </location>
</feature>
<dbReference type="GO" id="GO:0016887">
    <property type="term" value="F:ATP hydrolysis activity"/>
    <property type="evidence" value="ECO:0007669"/>
    <property type="project" value="InterPro"/>
</dbReference>
<evidence type="ECO:0000256" key="2">
    <source>
        <dbReference type="ARBA" id="ARBA00022448"/>
    </source>
</evidence>
<organism evidence="7">
    <name type="scientific">marine metagenome</name>
    <dbReference type="NCBI Taxonomy" id="408172"/>
    <lineage>
        <taxon>unclassified sequences</taxon>
        <taxon>metagenomes</taxon>
        <taxon>ecological metagenomes</taxon>
    </lineage>
</organism>
<proteinExistence type="inferred from homology"/>
<evidence type="ECO:0000256" key="3">
    <source>
        <dbReference type="ARBA" id="ARBA00022741"/>
    </source>
</evidence>
<dbReference type="SUPFAM" id="SSF52540">
    <property type="entry name" value="P-loop containing nucleoside triphosphate hydrolases"/>
    <property type="match status" value="1"/>
</dbReference>
<keyword evidence="2" id="KW-0813">Transport</keyword>
<dbReference type="PANTHER" id="PTHR43335">
    <property type="entry name" value="ABC TRANSPORTER, ATP-BINDING PROTEIN"/>
    <property type="match status" value="1"/>
</dbReference>
<evidence type="ECO:0000256" key="1">
    <source>
        <dbReference type="ARBA" id="ARBA00005417"/>
    </source>
</evidence>
<dbReference type="GO" id="GO:0005524">
    <property type="term" value="F:ATP binding"/>
    <property type="evidence" value="ECO:0007669"/>
    <property type="project" value="UniProtKB-KW"/>
</dbReference>
<dbReference type="EMBL" id="UINC01000748">
    <property type="protein sequence ID" value="SUZ60512.1"/>
    <property type="molecule type" value="Genomic_DNA"/>
</dbReference>
<dbReference type="CDD" id="cd03230">
    <property type="entry name" value="ABC_DR_subfamily_A"/>
    <property type="match status" value="1"/>
</dbReference>
<dbReference type="InterPro" id="IPR003439">
    <property type="entry name" value="ABC_transporter-like_ATP-bd"/>
</dbReference>
<dbReference type="PANTHER" id="PTHR43335:SF4">
    <property type="entry name" value="ABC TRANSPORTER, ATP-BINDING PROTEIN"/>
    <property type="match status" value="1"/>
</dbReference>
<dbReference type="SMART" id="SM00382">
    <property type="entry name" value="AAA"/>
    <property type="match status" value="1"/>
</dbReference>
<dbReference type="InterPro" id="IPR003593">
    <property type="entry name" value="AAA+_ATPase"/>
</dbReference>
<sequence length="275" mass="29826">MVEVDCLTKYYGGFAAIQDVTFSAKPGQVLGFLGPNGAGKTTTMRILTGYMPASSGTAQVAGYDVFEESREVRRRIGYLPETPPVYPEMTPRSYLDFVSRIKGVTKRERPEAIERAMAATQSLDVGNQPIGTLSRGYKQRVAIAQALVHNPEVLILDEPTIGLDPKQIIEIRNLVRGLAEDRTVILSTHILPEVTQLCDKVVIIAQGQIVAEEDLGMGGATEDLEAFFLKVTAHDAVELNVVDPTVPSNSTEVEAGEDTSGVSDMMHDSETEGTE</sequence>
<keyword evidence="4" id="KW-0067">ATP-binding</keyword>
<dbReference type="AlphaFoldDB" id="A0A381P0U9"/>
<accession>A0A381P0U9</accession>
<evidence type="ECO:0000259" key="6">
    <source>
        <dbReference type="PROSITE" id="PS50893"/>
    </source>
</evidence>
<dbReference type="Pfam" id="PF00005">
    <property type="entry name" value="ABC_tran"/>
    <property type="match status" value="1"/>
</dbReference>
<evidence type="ECO:0000313" key="7">
    <source>
        <dbReference type="EMBL" id="SUZ60512.1"/>
    </source>
</evidence>
<feature type="region of interest" description="Disordered" evidence="5">
    <location>
        <begin position="246"/>
        <end position="275"/>
    </location>
</feature>
<evidence type="ECO:0000256" key="4">
    <source>
        <dbReference type="ARBA" id="ARBA00022840"/>
    </source>
</evidence>